<evidence type="ECO:0000313" key="3">
    <source>
        <dbReference type="EMBL" id="MEQ2258138.1"/>
    </source>
</evidence>
<reference evidence="3 4" key="1">
    <citation type="submission" date="2021-06" db="EMBL/GenBank/DDBJ databases">
        <authorList>
            <person name="Palmer J.M."/>
        </authorList>
    </citation>
    <scope>NUCLEOTIDE SEQUENCE [LARGE SCALE GENOMIC DNA]</scope>
    <source>
        <strain evidence="3 4">XR_2019</strain>
        <tissue evidence="3">Muscle</tissue>
    </source>
</reference>
<keyword evidence="4" id="KW-1185">Reference proteome</keyword>
<dbReference type="InterPro" id="IPR011989">
    <property type="entry name" value="ARM-like"/>
</dbReference>
<name>A0ABV0VLJ8_9TELE</name>
<dbReference type="PANTHER" id="PTHR13102:SF0">
    <property type="entry name" value="NUCLEOLAR PROTEIN 9"/>
    <property type="match status" value="1"/>
</dbReference>
<dbReference type="InterPro" id="IPR040000">
    <property type="entry name" value="NOP9"/>
</dbReference>
<dbReference type="Pfam" id="PF22493">
    <property type="entry name" value="PUF_NOP9"/>
    <property type="match status" value="1"/>
</dbReference>
<comment type="caution">
    <text evidence="3">The sequence shown here is derived from an EMBL/GenBank/DDBJ whole genome shotgun (WGS) entry which is preliminary data.</text>
</comment>
<dbReference type="InterPro" id="IPR001313">
    <property type="entry name" value="Pumilio_RNA-bd_rpt"/>
</dbReference>
<gene>
    <name evidence="3" type="ORF">XENORESO_008685</name>
</gene>
<sequence length="210" mass="23650">MFVLEFSPKDPSSEEDDEVESTGTLETQLLSLSQVVRDNSAEFIRHVHGSHVVRTLLHVLGGCLGPPRTEARLGAKEHRVNPELTDFEIPTSFWYELKSLTETLMENINLSVTDGAASAVFQTMLTVCHRKRPKLCKQLLNRTMEYLTSRSSAPGIRLKTFFPKLLREAYCRSAIMMDAIVFSFLLQSTACLPEGPDHQSPHRHNHSAMP</sequence>
<proteinExistence type="predicted"/>
<protein>
    <submittedName>
        <fullName evidence="3">Uncharacterized protein</fullName>
    </submittedName>
</protein>
<evidence type="ECO:0000313" key="4">
    <source>
        <dbReference type="Proteomes" id="UP001444071"/>
    </source>
</evidence>
<keyword evidence="1" id="KW-0677">Repeat</keyword>
<accession>A0ABV0VLJ8</accession>
<evidence type="ECO:0000256" key="2">
    <source>
        <dbReference type="SAM" id="MobiDB-lite"/>
    </source>
</evidence>
<dbReference type="Gene3D" id="1.25.10.10">
    <property type="entry name" value="Leucine-rich Repeat Variant"/>
    <property type="match status" value="1"/>
</dbReference>
<feature type="region of interest" description="Disordered" evidence="2">
    <location>
        <begin position="1"/>
        <end position="20"/>
    </location>
</feature>
<evidence type="ECO:0000256" key="1">
    <source>
        <dbReference type="ARBA" id="ARBA00022737"/>
    </source>
</evidence>
<organism evidence="3 4">
    <name type="scientific">Xenotaenia resolanae</name>
    <dbReference type="NCBI Taxonomy" id="208358"/>
    <lineage>
        <taxon>Eukaryota</taxon>
        <taxon>Metazoa</taxon>
        <taxon>Chordata</taxon>
        <taxon>Craniata</taxon>
        <taxon>Vertebrata</taxon>
        <taxon>Euteleostomi</taxon>
        <taxon>Actinopterygii</taxon>
        <taxon>Neopterygii</taxon>
        <taxon>Teleostei</taxon>
        <taxon>Neoteleostei</taxon>
        <taxon>Acanthomorphata</taxon>
        <taxon>Ovalentaria</taxon>
        <taxon>Atherinomorphae</taxon>
        <taxon>Cyprinodontiformes</taxon>
        <taxon>Goodeidae</taxon>
        <taxon>Xenotaenia</taxon>
    </lineage>
</organism>
<dbReference type="EMBL" id="JAHRIM010000278">
    <property type="protein sequence ID" value="MEQ2258138.1"/>
    <property type="molecule type" value="Genomic_DNA"/>
</dbReference>
<dbReference type="PANTHER" id="PTHR13102">
    <property type="entry name" value="NUCLEOLAR PROTEIN 9"/>
    <property type="match status" value="1"/>
</dbReference>
<dbReference type="Proteomes" id="UP001444071">
    <property type="component" value="Unassembled WGS sequence"/>
</dbReference>